<dbReference type="Proteomes" id="UP000236547">
    <property type="component" value="Unassembled WGS sequence"/>
</dbReference>
<protein>
    <recommendedName>
        <fullName evidence="3">Tail fiber assembly protein</fullName>
    </recommendedName>
</protein>
<dbReference type="RefSeq" id="WP_102969137.1">
    <property type="nucleotide sequence ID" value="NZ_POSM01000026.1"/>
</dbReference>
<proteinExistence type="predicted"/>
<keyword evidence="2" id="KW-1185">Reference proteome</keyword>
<evidence type="ECO:0000313" key="1">
    <source>
        <dbReference type="EMBL" id="PNH99606.1"/>
    </source>
</evidence>
<gene>
    <name evidence="1" type="ORF">C1O25_16200</name>
</gene>
<comment type="caution">
    <text evidence="1">The sequence shown here is derived from an EMBL/GenBank/DDBJ whole genome shotgun (WGS) entry which is preliminary data.</text>
</comment>
<accession>A0ABX4W7Y8</accession>
<dbReference type="EMBL" id="POSM01000026">
    <property type="protein sequence ID" value="PNH99606.1"/>
    <property type="molecule type" value="Genomic_DNA"/>
</dbReference>
<name>A0ABX4W7Y8_VIBDI</name>
<sequence>MKYWTIDANTREVIGSGDTDKWNMPRNVLLVEPLPEEEDFAVVAKTDLSGTEYIADHRGKTIYNKTNPLESKQVEKLGDVEQGWTLTEPPHQYVTWSEELDDWQVDTQAKYEAEVQQVTNTRESMYVQIVDRLNNEAKMIRRVEGDEAKAAEYEAQADAAYFQIRADNPWPELPTA</sequence>
<evidence type="ECO:0008006" key="3">
    <source>
        <dbReference type="Google" id="ProtNLM"/>
    </source>
</evidence>
<evidence type="ECO:0000313" key="2">
    <source>
        <dbReference type="Proteomes" id="UP000236547"/>
    </source>
</evidence>
<organism evidence="1 2">
    <name type="scientific">Vibrio diazotrophicus</name>
    <dbReference type="NCBI Taxonomy" id="685"/>
    <lineage>
        <taxon>Bacteria</taxon>
        <taxon>Pseudomonadati</taxon>
        <taxon>Pseudomonadota</taxon>
        <taxon>Gammaproteobacteria</taxon>
        <taxon>Vibrionales</taxon>
        <taxon>Vibrionaceae</taxon>
        <taxon>Vibrio</taxon>
    </lineage>
</organism>
<reference evidence="1 2" key="1">
    <citation type="submission" date="2018-01" db="EMBL/GenBank/DDBJ databases">
        <title>Draft genome sequences of six Vibrio diazotrophicus strains isolated from deep-sea sediments of the Baltic Sea.</title>
        <authorList>
            <person name="Castillo D."/>
            <person name="Vandieken V."/>
            <person name="Chiang O."/>
            <person name="Middelboe M."/>
        </authorList>
    </citation>
    <scope>NUCLEOTIDE SEQUENCE [LARGE SCALE GENOMIC DNA]</scope>
    <source>
        <strain evidence="1 2">65.10M</strain>
    </source>
</reference>